<dbReference type="Gene3D" id="3.10.580.10">
    <property type="entry name" value="CBS-domain"/>
    <property type="match status" value="1"/>
</dbReference>
<comment type="cofactor">
    <cofactor evidence="1">
        <name>Mg(2+)</name>
        <dbReference type="ChEBI" id="CHEBI:18420"/>
    </cofactor>
</comment>
<gene>
    <name evidence="12" type="ORF">ENL40_00945</name>
</gene>
<dbReference type="EMBL" id="DRTU01000045">
    <property type="protein sequence ID" value="HHI00038.1"/>
    <property type="molecule type" value="Genomic_DNA"/>
</dbReference>
<accession>A0A7C5JWY2</accession>
<keyword evidence="7" id="KW-0547">Nucleotide-binding</keyword>
<dbReference type="CDD" id="cd04595">
    <property type="entry name" value="CBS_pair_DHH_polyA_Pol_assoc"/>
    <property type="match status" value="1"/>
</dbReference>
<evidence type="ECO:0000256" key="2">
    <source>
        <dbReference type="ARBA" id="ARBA00022555"/>
    </source>
</evidence>
<dbReference type="GO" id="GO:0000166">
    <property type="term" value="F:nucleotide binding"/>
    <property type="evidence" value="ECO:0007669"/>
    <property type="project" value="UniProtKB-KW"/>
</dbReference>
<keyword evidence="2" id="KW-0820">tRNA-binding</keyword>
<dbReference type="Gene3D" id="3.10.310.30">
    <property type="match status" value="1"/>
</dbReference>
<keyword evidence="4" id="KW-0819">tRNA processing</keyword>
<evidence type="ECO:0000256" key="9">
    <source>
        <dbReference type="ARBA" id="ARBA00022884"/>
    </source>
</evidence>
<dbReference type="SUPFAM" id="SSF64182">
    <property type="entry name" value="DHH phosphoesterases"/>
    <property type="match status" value="1"/>
</dbReference>
<reference evidence="12" key="1">
    <citation type="journal article" date="2020" name="mSystems">
        <title>Genome- and Community-Level Interaction Insights into Carbon Utilization and Element Cycling Functions of Hydrothermarchaeota in Hydrothermal Sediment.</title>
        <authorList>
            <person name="Zhou Z."/>
            <person name="Liu Y."/>
            <person name="Xu W."/>
            <person name="Pan J."/>
            <person name="Luo Z.H."/>
            <person name="Li M."/>
        </authorList>
    </citation>
    <scope>NUCLEOTIDE SEQUENCE [LARGE SCALE GENOMIC DNA]</scope>
    <source>
        <strain evidence="12">HyVt-93</strain>
    </source>
</reference>
<dbReference type="InterPro" id="IPR032828">
    <property type="entry name" value="PolyA_RNA-bd"/>
</dbReference>
<dbReference type="InterPro" id="IPR001667">
    <property type="entry name" value="DDH_dom"/>
</dbReference>
<dbReference type="Gene3D" id="1.10.3090.10">
    <property type="entry name" value="cca-adding enzyme, domain 2"/>
    <property type="match status" value="1"/>
</dbReference>
<dbReference type="PANTHER" id="PTHR47788:SF1">
    <property type="entry name" value="A-ADDING TRNA NUCLEOTIDYLTRANSFERASE"/>
    <property type="match status" value="1"/>
</dbReference>
<dbReference type="InterPro" id="IPR046342">
    <property type="entry name" value="CBS_dom_sf"/>
</dbReference>
<feature type="domain" description="CBS" evidence="11">
    <location>
        <begin position="376"/>
        <end position="432"/>
    </location>
</feature>
<keyword evidence="9" id="KW-0694">RNA-binding</keyword>
<evidence type="ECO:0000256" key="5">
    <source>
        <dbReference type="ARBA" id="ARBA00022695"/>
    </source>
</evidence>
<evidence type="ECO:0000256" key="8">
    <source>
        <dbReference type="ARBA" id="ARBA00022842"/>
    </source>
</evidence>
<dbReference type="PROSITE" id="PS51371">
    <property type="entry name" value="CBS"/>
    <property type="match status" value="2"/>
</dbReference>
<name>A0A7C5JWY2_THELI</name>
<keyword evidence="3" id="KW-0808">Transferase</keyword>
<evidence type="ECO:0000313" key="12">
    <source>
        <dbReference type="EMBL" id="HHI00038.1"/>
    </source>
</evidence>
<dbReference type="SMART" id="SM00116">
    <property type="entry name" value="CBS"/>
    <property type="match status" value="2"/>
</dbReference>
<dbReference type="InterPro" id="IPR002646">
    <property type="entry name" value="PolA_pol_head_dom"/>
</dbReference>
<dbReference type="Pfam" id="PF00571">
    <property type="entry name" value="CBS"/>
    <property type="match status" value="2"/>
</dbReference>
<keyword evidence="8" id="KW-0460">Magnesium</keyword>
<dbReference type="GO" id="GO:0008033">
    <property type="term" value="P:tRNA processing"/>
    <property type="evidence" value="ECO:0007669"/>
    <property type="project" value="UniProtKB-KW"/>
</dbReference>
<dbReference type="GO" id="GO:0000049">
    <property type="term" value="F:tRNA binding"/>
    <property type="evidence" value="ECO:0007669"/>
    <property type="project" value="UniProtKB-KW"/>
</dbReference>
<dbReference type="InterPro" id="IPR052390">
    <property type="entry name" value="tRNA_nt/polyA_polymerase"/>
</dbReference>
<dbReference type="PANTHER" id="PTHR47788">
    <property type="entry name" value="POLYA POLYMERASE"/>
    <property type="match status" value="1"/>
</dbReference>
<dbReference type="Gene3D" id="3.30.460.10">
    <property type="entry name" value="Beta Polymerase, domain 2"/>
    <property type="match status" value="1"/>
</dbReference>
<proteinExistence type="predicted"/>
<dbReference type="Gene3D" id="3.90.1640.10">
    <property type="entry name" value="inorganic pyrophosphatase (n-terminal core)"/>
    <property type="match status" value="1"/>
</dbReference>
<evidence type="ECO:0000256" key="3">
    <source>
        <dbReference type="ARBA" id="ARBA00022679"/>
    </source>
</evidence>
<dbReference type="InterPro" id="IPR000644">
    <property type="entry name" value="CBS_dom"/>
</dbReference>
<evidence type="ECO:0000256" key="7">
    <source>
        <dbReference type="ARBA" id="ARBA00022741"/>
    </source>
</evidence>
<dbReference type="CDD" id="cd05398">
    <property type="entry name" value="NT_ClassII-CCAase"/>
    <property type="match status" value="1"/>
</dbReference>
<keyword evidence="10" id="KW-0129">CBS domain</keyword>
<sequence length="873" mass="98382">MRVITTHIGADFDSLASMVAASKLYGGGVLCFSGSAGRNVREFLMKNAGRWEVLTPRQVEFDSITSLVVVDARSPNRIGQFAKLLEKPGITVHVYDHHPPVIDDIPSDFSLIEPLGAATTLMVERLLSEKISISPHEATLFAMGIYEDTGALTFGSTTSRDIQAVIALKEMGADLTSIPFYIELSLDPVERRIQDKLIENAREKLINGARVVLSTLAFEQYVEGLSLFVHRLRDYFEADVAIAAVKMGKHVYVVARSREEVMDVARFLAPLGGGGHPQAASLTLAEGNPEKIINDLEKMLERAIEPSVTIGDIMTSPVMAVDPLILIEDAYKVMIRYGHAALPVADNGKLKGIITRKDLDKATIHGLGKAPVKDFMTERPVSISPAVSVAEAHRIMVMRNIGRLPVLENDVLVGIVTRTDILRALYPRSLPSEKRPLAEEMPWTENVSDIMARRLKPWVLGLLAKLGRRAEEMGLKAFIVGGFVRDLLLGRENEDLDIVVEGDALEFIRSWEKDGCRVATHKKFRTGTIVFPSGKKVDVATARREFYEYPVAQPSVSSDSLKHDLYRRDYTVNAMAVSINRSTWGTLVDYFGGRQDLKKKVLRVLHNLSFVEDPTRVIRGIRLEQRLEFDIEENTYRLMINCIKGGLVSLLSGVRLRSELELIFKEGSPYKMVKRCAQLGLWRTLFPGLNPGKETIKIMRRISFFRRRLSRDLPDMTETEWLPYLSALVSESHREGMLSVLDRLHVSDKERSIVVESIDEMGSAEHILGGRGEKPNSRIYEYLSKIHPAVALYWAAATNRWRVRRRILLYLTRLRKIEPMLIGRDMLDMGYKEGPMIGYILKALRNARLDGLVETREEEIEWVLKNFPKKDRK</sequence>
<dbReference type="InterPro" id="IPR043519">
    <property type="entry name" value="NT_sf"/>
</dbReference>
<dbReference type="SUPFAM" id="SSF81891">
    <property type="entry name" value="Poly A polymerase C-terminal region-like"/>
    <property type="match status" value="1"/>
</dbReference>
<dbReference type="GO" id="GO:0016779">
    <property type="term" value="F:nucleotidyltransferase activity"/>
    <property type="evidence" value="ECO:0007669"/>
    <property type="project" value="UniProtKB-KW"/>
</dbReference>
<comment type="caution">
    <text evidence="12">The sequence shown here is derived from an EMBL/GenBank/DDBJ whole genome shotgun (WGS) entry which is preliminary data.</text>
</comment>
<dbReference type="InterPro" id="IPR038763">
    <property type="entry name" value="DHH_sf"/>
</dbReference>
<keyword evidence="6" id="KW-0479">Metal-binding</keyword>
<evidence type="ECO:0000256" key="1">
    <source>
        <dbReference type="ARBA" id="ARBA00001946"/>
    </source>
</evidence>
<dbReference type="SUPFAM" id="SSF54631">
    <property type="entry name" value="CBS-domain pair"/>
    <property type="match status" value="1"/>
</dbReference>
<dbReference type="SUPFAM" id="SSF81301">
    <property type="entry name" value="Nucleotidyltransferase"/>
    <property type="match status" value="1"/>
</dbReference>
<evidence type="ECO:0000259" key="11">
    <source>
        <dbReference type="PROSITE" id="PS51371"/>
    </source>
</evidence>
<evidence type="ECO:0000256" key="4">
    <source>
        <dbReference type="ARBA" id="ARBA00022694"/>
    </source>
</evidence>
<dbReference type="Proteomes" id="UP000886217">
    <property type="component" value="Unassembled WGS sequence"/>
</dbReference>
<protein>
    <submittedName>
        <fullName evidence="12">CBS domain-containing protein</fullName>
    </submittedName>
</protein>
<keyword evidence="5" id="KW-0548">Nucleotidyltransferase</keyword>
<organism evidence="12">
    <name type="scientific">Thermococcus litoralis</name>
    <dbReference type="NCBI Taxonomy" id="2265"/>
    <lineage>
        <taxon>Archaea</taxon>
        <taxon>Methanobacteriati</taxon>
        <taxon>Methanobacteriota</taxon>
        <taxon>Thermococci</taxon>
        <taxon>Thermococcales</taxon>
        <taxon>Thermococcaceae</taxon>
        <taxon>Thermococcus</taxon>
    </lineage>
</organism>
<dbReference type="Pfam" id="PF01368">
    <property type="entry name" value="DHH"/>
    <property type="match status" value="1"/>
</dbReference>
<evidence type="ECO:0000256" key="6">
    <source>
        <dbReference type="ARBA" id="ARBA00022723"/>
    </source>
</evidence>
<dbReference type="Pfam" id="PF01743">
    <property type="entry name" value="PolyA_pol"/>
    <property type="match status" value="1"/>
</dbReference>
<dbReference type="AlphaFoldDB" id="A0A7C5JWY2"/>
<dbReference type="GO" id="GO:0046872">
    <property type="term" value="F:metal ion binding"/>
    <property type="evidence" value="ECO:0007669"/>
    <property type="project" value="UniProtKB-KW"/>
</dbReference>
<feature type="domain" description="CBS" evidence="11">
    <location>
        <begin position="314"/>
        <end position="372"/>
    </location>
</feature>
<dbReference type="Pfam" id="PF12627">
    <property type="entry name" value="PolyA_pol_RNAbd"/>
    <property type="match status" value="1"/>
</dbReference>
<evidence type="ECO:0000256" key="10">
    <source>
        <dbReference type="PROSITE-ProRule" id="PRU00703"/>
    </source>
</evidence>